<dbReference type="EMBL" id="JANBPT010000574">
    <property type="protein sequence ID" value="KAJ1916662.1"/>
    <property type="molecule type" value="Genomic_DNA"/>
</dbReference>
<evidence type="ECO:0000256" key="2">
    <source>
        <dbReference type="SAM" id="SignalP"/>
    </source>
</evidence>
<feature type="compositionally biased region" description="Low complexity" evidence="1">
    <location>
        <begin position="121"/>
        <end position="155"/>
    </location>
</feature>
<keyword evidence="2" id="KW-0732">Signal</keyword>
<protein>
    <submittedName>
        <fullName evidence="3">Uncharacterized protein</fullName>
    </submittedName>
</protein>
<feature type="region of interest" description="Disordered" evidence="1">
    <location>
        <begin position="121"/>
        <end position="171"/>
    </location>
</feature>
<comment type="caution">
    <text evidence="3">The sequence shown here is derived from an EMBL/GenBank/DDBJ whole genome shotgun (WGS) entry which is preliminary data.</text>
</comment>
<feature type="compositionally biased region" description="Polar residues" evidence="1">
    <location>
        <begin position="156"/>
        <end position="170"/>
    </location>
</feature>
<sequence>MLFYSTRIIVLSLGMVTVGHNVRAASGGAQDFIGVPAQFHCYFTAICDYPNSTDCTRNCLHVSTSAAQNCNTRCLANVTPGSDMQGPHTCFFDCITDAQNNKSSSATSSTTISSTQMISSSTAGSASSSQSSRVSSTASSSSSSKPTSAAPSPSSLGSNEPFTDTSNAKSLSVGGSWALAAATLGALLTK</sequence>
<proteinExistence type="predicted"/>
<name>A0A9W8A0N3_9FUNG</name>
<gene>
    <name evidence="3" type="ORF">IWQ60_008032</name>
</gene>
<evidence type="ECO:0000313" key="3">
    <source>
        <dbReference type="EMBL" id="KAJ1916662.1"/>
    </source>
</evidence>
<reference evidence="3" key="1">
    <citation type="submission" date="2022-07" db="EMBL/GenBank/DDBJ databases">
        <title>Phylogenomic reconstructions and comparative analyses of Kickxellomycotina fungi.</title>
        <authorList>
            <person name="Reynolds N.K."/>
            <person name="Stajich J.E."/>
            <person name="Barry K."/>
            <person name="Grigoriev I.V."/>
            <person name="Crous P."/>
            <person name="Smith M.E."/>
        </authorList>
    </citation>
    <scope>NUCLEOTIDE SEQUENCE</scope>
    <source>
        <strain evidence="3">RSA 861</strain>
    </source>
</reference>
<evidence type="ECO:0000313" key="4">
    <source>
        <dbReference type="Proteomes" id="UP001150569"/>
    </source>
</evidence>
<keyword evidence="4" id="KW-1185">Reference proteome</keyword>
<feature type="signal peptide" evidence="2">
    <location>
        <begin position="1"/>
        <end position="24"/>
    </location>
</feature>
<dbReference type="Proteomes" id="UP001150569">
    <property type="component" value="Unassembled WGS sequence"/>
</dbReference>
<feature type="chain" id="PRO_5040828471" evidence="2">
    <location>
        <begin position="25"/>
        <end position="190"/>
    </location>
</feature>
<dbReference type="AlphaFoldDB" id="A0A9W8A0N3"/>
<organism evidence="3 4">
    <name type="scientific">Tieghemiomyces parasiticus</name>
    <dbReference type="NCBI Taxonomy" id="78921"/>
    <lineage>
        <taxon>Eukaryota</taxon>
        <taxon>Fungi</taxon>
        <taxon>Fungi incertae sedis</taxon>
        <taxon>Zoopagomycota</taxon>
        <taxon>Kickxellomycotina</taxon>
        <taxon>Dimargaritomycetes</taxon>
        <taxon>Dimargaritales</taxon>
        <taxon>Dimargaritaceae</taxon>
        <taxon>Tieghemiomyces</taxon>
    </lineage>
</organism>
<evidence type="ECO:0000256" key="1">
    <source>
        <dbReference type="SAM" id="MobiDB-lite"/>
    </source>
</evidence>
<accession>A0A9W8A0N3</accession>